<dbReference type="Proteomes" id="UP001652564">
    <property type="component" value="Unassembled WGS sequence"/>
</dbReference>
<comment type="caution">
    <text evidence="1">The sequence shown here is derived from an EMBL/GenBank/DDBJ whole genome shotgun (WGS) entry which is preliminary data.</text>
</comment>
<organism evidence="1 2">
    <name type="scientific">Albidovulum litorale</name>
    <dbReference type="NCBI Taxonomy" id="2984134"/>
    <lineage>
        <taxon>Bacteria</taxon>
        <taxon>Pseudomonadati</taxon>
        <taxon>Pseudomonadota</taxon>
        <taxon>Alphaproteobacteria</taxon>
        <taxon>Rhodobacterales</taxon>
        <taxon>Paracoccaceae</taxon>
        <taxon>Albidovulum</taxon>
    </lineage>
</organism>
<dbReference type="EMBL" id="JAOWKZ010000003">
    <property type="protein sequence ID" value="MCV2873072.1"/>
    <property type="molecule type" value="Genomic_DNA"/>
</dbReference>
<sequence>MTLGERPIDRAAANLLSHCAGLKTGNRLIVISETEGGGYYDDCLAPAVAGMARERGIRTTLCSVPFQDAVEDLDDEIAELISESDCTIFFARLGDQVRFRDLRSGSRAVVSYALDMDMLTSPFGTAHYHAFTALKTAIDQHLATAREVHVTCPNGTDFTGPGPGWHKKPKQDVTIVRFPMSVFAPVPAAEFTGRVAMAGFLMGTGSRYYEPYGRQLSGRLIAHFTRGQLNGFSGAPEAVAAANAHYDDIAARFGIDRNVVHSWHAGIHPGCAFNHPVESNFLRWSGGAFGNPRILHFHTCGAYAPGEISWNVLDPTIRVDGVAVWEDGRLYPDRVPGGEDILARYPCAAAAFENPARDVGISDTALRASYA</sequence>
<dbReference type="RefSeq" id="WP_263740287.1">
    <property type="nucleotide sequence ID" value="NZ_JAOWKZ010000003.1"/>
</dbReference>
<evidence type="ECO:0000313" key="1">
    <source>
        <dbReference type="EMBL" id="MCV2873072.1"/>
    </source>
</evidence>
<keyword evidence="2" id="KW-1185">Reference proteome</keyword>
<proteinExistence type="predicted"/>
<gene>
    <name evidence="1" type="ORF">OEZ71_12280</name>
</gene>
<accession>A0ABT2ZPN4</accession>
<protein>
    <submittedName>
        <fullName evidence="1">Uncharacterized protein</fullName>
    </submittedName>
</protein>
<name>A0ABT2ZPN4_9RHOB</name>
<evidence type="ECO:0000313" key="2">
    <source>
        <dbReference type="Proteomes" id="UP001652564"/>
    </source>
</evidence>
<reference evidence="1 2" key="1">
    <citation type="submission" date="2022-10" db="EMBL/GenBank/DDBJ databases">
        <title>Defluviimonas sp. nov., isolated from ocean surface sediments.</title>
        <authorList>
            <person name="He W."/>
            <person name="Wang L."/>
            <person name="Zhang D.-F."/>
        </authorList>
    </citation>
    <scope>NUCLEOTIDE SEQUENCE [LARGE SCALE GENOMIC DNA]</scope>
    <source>
        <strain evidence="1 2">WL0050</strain>
    </source>
</reference>